<evidence type="ECO:0000256" key="1">
    <source>
        <dbReference type="SAM" id="MobiDB-lite"/>
    </source>
</evidence>
<accession>A0A3N4LMZ5</accession>
<gene>
    <name evidence="2" type="ORF">L211DRAFT_898027</name>
</gene>
<keyword evidence="3" id="KW-1185">Reference proteome</keyword>
<dbReference type="EMBL" id="ML121590">
    <property type="protein sequence ID" value="RPB19345.1"/>
    <property type="molecule type" value="Genomic_DNA"/>
</dbReference>
<organism evidence="2 3">
    <name type="scientific">Terfezia boudieri ATCC MYA-4762</name>
    <dbReference type="NCBI Taxonomy" id="1051890"/>
    <lineage>
        <taxon>Eukaryota</taxon>
        <taxon>Fungi</taxon>
        <taxon>Dikarya</taxon>
        <taxon>Ascomycota</taxon>
        <taxon>Pezizomycotina</taxon>
        <taxon>Pezizomycetes</taxon>
        <taxon>Pezizales</taxon>
        <taxon>Pezizaceae</taxon>
        <taxon>Terfezia</taxon>
    </lineage>
</organism>
<feature type="region of interest" description="Disordered" evidence="1">
    <location>
        <begin position="55"/>
        <end position="75"/>
    </location>
</feature>
<reference evidence="2 3" key="1">
    <citation type="journal article" date="2018" name="Nat. Ecol. Evol.">
        <title>Pezizomycetes genomes reveal the molecular basis of ectomycorrhizal truffle lifestyle.</title>
        <authorList>
            <person name="Murat C."/>
            <person name="Payen T."/>
            <person name="Noel B."/>
            <person name="Kuo A."/>
            <person name="Morin E."/>
            <person name="Chen J."/>
            <person name="Kohler A."/>
            <person name="Krizsan K."/>
            <person name="Balestrini R."/>
            <person name="Da Silva C."/>
            <person name="Montanini B."/>
            <person name="Hainaut M."/>
            <person name="Levati E."/>
            <person name="Barry K.W."/>
            <person name="Belfiori B."/>
            <person name="Cichocki N."/>
            <person name="Clum A."/>
            <person name="Dockter R.B."/>
            <person name="Fauchery L."/>
            <person name="Guy J."/>
            <person name="Iotti M."/>
            <person name="Le Tacon F."/>
            <person name="Lindquist E.A."/>
            <person name="Lipzen A."/>
            <person name="Malagnac F."/>
            <person name="Mello A."/>
            <person name="Molinier V."/>
            <person name="Miyauchi S."/>
            <person name="Poulain J."/>
            <person name="Riccioni C."/>
            <person name="Rubini A."/>
            <person name="Sitrit Y."/>
            <person name="Splivallo R."/>
            <person name="Traeger S."/>
            <person name="Wang M."/>
            <person name="Zifcakova L."/>
            <person name="Wipf D."/>
            <person name="Zambonelli A."/>
            <person name="Paolocci F."/>
            <person name="Nowrousian M."/>
            <person name="Ottonello S."/>
            <person name="Baldrian P."/>
            <person name="Spatafora J.W."/>
            <person name="Henrissat B."/>
            <person name="Nagy L.G."/>
            <person name="Aury J.M."/>
            <person name="Wincker P."/>
            <person name="Grigoriev I.V."/>
            <person name="Bonfante P."/>
            <person name="Martin F.M."/>
        </authorList>
    </citation>
    <scope>NUCLEOTIDE SEQUENCE [LARGE SCALE GENOMIC DNA]</scope>
    <source>
        <strain evidence="2 3">ATCC MYA-4762</strain>
    </source>
</reference>
<name>A0A3N4LMZ5_9PEZI</name>
<proteinExistence type="predicted"/>
<evidence type="ECO:0000313" key="2">
    <source>
        <dbReference type="EMBL" id="RPB19345.1"/>
    </source>
</evidence>
<dbReference type="Proteomes" id="UP000267821">
    <property type="component" value="Unassembled WGS sequence"/>
</dbReference>
<dbReference type="AlphaFoldDB" id="A0A3N4LMZ5"/>
<sequence>MSGHNNIYKLHAAALSRHAFEKKQPQEPNKKKCSTLTATLKEAFSPAPELFSYNTTPHLQPPKGSQGAPGVDIEGGSARVNSSNKFSTIIPDYAYLEQPTIEPKAYEVHQRHEVTKRRKRLGCFSCTRRLSTSSDGSVYSRPANPAVSIMYDNTQSPKPIVQTYGHDTRRTITPTMSSKAALAKPALVQHSSLKHTKSQPGWVLMPKIPRNSIGQRPLLQAKDVEDNADTDAYSLELQSSRVPTGQARANSRTILCEQEKFLNLEKVSVREAVSPPTTKRSGRTGIPLSELGGPHPRGRDNLIAQQCNLAENAPLQTANRADSNQHPLQLDPENSVYQNDPTFCWGCEDDKSRCDKKTGLCKKCELYLVPCLEWTPDKMVQTPRTTIHHSQEILPVHNTCGQRSDSPTLGRSATHIRISQPGAKGKERVALHPVYPPIVPKPPVTTANSGCEDHIPPKSHFSNTTIATFSCPSSLTSEGDLAPFHYDNSPVPGKEIQALCNYWNGGVESSATSGSSNGTIDKPREEVWLHPAPKAKGYMKCFNGLPSPMRLAGFSSSSRPESLTLPSLNLRQRSQKGAISGIYQHAENQEAIGSWIDFSGHDSGLEEEHQDTVTRSLLEEGPLTGTRLSRAASSIYSLYLDSL</sequence>
<dbReference type="OrthoDB" id="10446477at2759"/>
<evidence type="ECO:0000313" key="3">
    <source>
        <dbReference type="Proteomes" id="UP000267821"/>
    </source>
</evidence>
<protein>
    <submittedName>
        <fullName evidence="2">Uncharacterized protein</fullName>
    </submittedName>
</protein>
<dbReference type="InParanoid" id="A0A3N4LMZ5"/>
<feature type="region of interest" description="Disordered" evidence="1">
    <location>
        <begin position="272"/>
        <end position="300"/>
    </location>
</feature>